<keyword evidence="4" id="KW-1185">Reference proteome</keyword>
<gene>
    <name evidence="3" type="ORF">CLCR_07771</name>
</gene>
<proteinExistence type="predicted"/>
<keyword evidence="2" id="KW-0472">Membrane</keyword>
<sequence length="117" mass="12214">MAFLTGVPNGAFTIGTSDAVTHTWPKNCPTPTRHFPKAIFAQIGLGFIDAWLSAIALFSLSPPRSPRLITTRSSSSESSSSRHSGGSCTRSGNTKGPNVAKDGQGEYVASEGCASRV</sequence>
<feature type="transmembrane region" description="Helical" evidence="2">
    <location>
        <begin position="39"/>
        <end position="60"/>
    </location>
</feature>
<dbReference type="STRING" id="86049.A0A1C1CMK6"/>
<dbReference type="VEuPathDB" id="FungiDB:CLCR_07771"/>
<protein>
    <submittedName>
        <fullName evidence="3">Uncharacterized protein</fullName>
    </submittedName>
</protein>
<keyword evidence="2" id="KW-0812">Transmembrane</keyword>
<comment type="caution">
    <text evidence="3">The sequence shown here is derived from an EMBL/GenBank/DDBJ whole genome shotgun (WGS) entry which is preliminary data.</text>
</comment>
<feature type="region of interest" description="Disordered" evidence="1">
    <location>
        <begin position="63"/>
        <end position="117"/>
    </location>
</feature>
<name>A0A1C1CMK6_9EURO</name>
<organism evidence="3 4">
    <name type="scientific">Cladophialophora carrionii</name>
    <dbReference type="NCBI Taxonomy" id="86049"/>
    <lineage>
        <taxon>Eukaryota</taxon>
        <taxon>Fungi</taxon>
        <taxon>Dikarya</taxon>
        <taxon>Ascomycota</taxon>
        <taxon>Pezizomycotina</taxon>
        <taxon>Eurotiomycetes</taxon>
        <taxon>Chaetothyriomycetidae</taxon>
        <taxon>Chaetothyriales</taxon>
        <taxon>Herpotrichiellaceae</taxon>
        <taxon>Cladophialophora</taxon>
    </lineage>
</organism>
<evidence type="ECO:0000256" key="2">
    <source>
        <dbReference type="SAM" id="Phobius"/>
    </source>
</evidence>
<accession>A0A1C1CMK6</accession>
<dbReference type="EMBL" id="LGRB01000010">
    <property type="protein sequence ID" value="OCT49765.1"/>
    <property type="molecule type" value="Genomic_DNA"/>
</dbReference>
<evidence type="ECO:0000256" key="1">
    <source>
        <dbReference type="SAM" id="MobiDB-lite"/>
    </source>
</evidence>
<feature type="compositionally biased region" description="Low complexity" evidence="1">
    <location>
        <begin position="70"/>
        <end position="92"/>
    </location>
</feature>
<dbReference type="AlphaFoldDB" id="A0A1C1CMK6"/>
<evidence type="ECO:0000313" key="4">
    <source>
        <dbReference type="Proteomes" id="UP000094526"/>
    </source>
</evidence>
<keyword evidence="2" id="KW-1133">Transmembrane helix</keyword>
<reference evidence="4" key="1">
    <citation type="submission" date="2015-07" db="EMBL/GenBank/DDBJ databases">
        <authorList>
            <person name="Teixeira M.M."/>
            <person name="Souza R.C."/>
            <person name="Almeida L.G."/>
            <person name="Vicente V.A."/>
            <person name="de Hoog S."/>
            <person name="Bocca A.L."/>
            <person name="de Almeida S.R."/>
            <person name="Vasconcelos A.T."/>
            <person name="Felipe M.S."/>
        </authorList>
    </citation>
    <scope>NUCLEOTIDE SEQUENCE [LARGE SCALE GENOMIC DNA]</scope>
    <source>
        <strain evidence="4">KSF</strain>
    </source>
</reference>
<evidence type="ECO:0000313" key="3">
    <source>
        <dbReference type="EMBL" id="OCT49765.1"/>
    </source>
</evidence>
<dbReference type="Proteomes" id="UP000094526">
    <property type="component" value="Unassembled WGS sequence"/>
</dbReference>